<dbReference type="PANTHER" id="PTHR10937:SF17">
    <property type="entry name" value="GLUCOSAMINE-FRUCTOSE-6-PHOSPHATE AMINOTRANSFERASE"/>
    <property type="match status" value="1"/>
</dbReference>
<accession>A0ABW1S243</accession>
<evidence type="ECO:0000313" key="4">
    <source>
        <dbReference type="Proteomes" id="UP001596282"/>
    </source>
</evidence>
<dbReference type="InterPro" id="IPR001347">
    <property type="entry name" value="SIS_dom"/>
</dbReference>
<dbReference type="RefSeq" id="WP_223876613.1">
    <property type="nucleotide sequence ID" value="NZ_BJDJ01000005.1"/>
</dbReference>
<name>A0ABW1S243_9LACO</name>
<dbReference type="SUPFAM" id="SSF53697">
    <property type="entry name" value="SIS domain"/>
    <property type="match status" value="1"/>
</dbReference>
<organism evidence="3 4">
    <name type="scientific">Lactiplantibacillus daowaiensis</name>
    <dbReference type="NCBI Taxonomy" id="2559918"/>
    <lineage>
        <taxon>Bacteria</taxon>
        <taxon>Bacillati</taxon>
        <taxon>Bacillota</taxon>
        <taxon>Bacilli</taxon>
        <taxon>Lactobacillales</taxon>
        <taxon>Lactobacillaceae</taxon>
        <taxon>Lactiplantibacillus</taxon>
    </lineage>
</organism>
<dbReference type="EMBL" id="JBHSSC010000041">
    <property type="protein sequence ID" value="MFC6181811.1"/>
    <property type="molecule type" value="Genomic_DNA"/>
</dbReference>
<dbReference type="PANTHER" id="PTHR10937">
    <property type="entry name" value="GLUCOSAMINE--FRUCTOSE-6-PHOSPHATE AMINOTRANSFERASE, ISOMERIZING"/>
    <property type="match status" value="1"/>
</dbReference>
<keyword evidence="3" id="KW-0378">Hydrolase</keyword>
<evidence type="ECO:0000256" key="1">
    <source>
        <dbReference type="ARBA" id="ARBA00022737"/>
    </source>
</evidence>
<dbReference type="PROSITE" id="PS51464">
    <property type="entry name" value="SIS"/>
    <property type="match status" value="1"/>
</dbReference>
<dbReference type="EC" id="3.5.-.-" evidence="3"/>
<keyword evidence="1" id="KW-0677">Repeat</keyword>
<evidence type="ECO:0000259" key="2">
    <source>
        <dbReference type="PROSITE" id="PS51464"/>
    </source>
</evidence>
<comment type="caution">
    <text evidence="3">The sequence shown here is derived from an EMBL/GenBank/DDBJ whole genome shotgun (WGS) entry which is preliminary data.</text>
</comment>
<proteinExistence type="predicted"/>
<dbReference type="Gene3D" id="3.40.50.10490">
    <property type="entry name" value="Glucose-6-phosphate isomerase like protein, domain 1"/>
    <property type="match status" value="2"/>
</dbReference>
<evidence type="ECO:0000313" key="3">
    <source>
        <dbReference type="EMBL" id="MFC6181811.1"/>
    </source>
</evidence>
<dbReference type="InterPro" id="IPR035466">
    <property type="entry name" value="GlmS/AgaS_SIS"/>
</dbReference>
<sequence length="375" mass="41590">MMMMNNPTMLSYIRREQPVLNQVLAAYPEQIGGALAQAPRDSHHWLILTTASSLNAAKSARLYMQHIADIQVDIKDAEHYANYGHVNPAIDTVVAISLSGEDPDTLAALKKAQAGTHAYTIAMTSQPESPLTSLTDATVDILTGKETIPYITLSYSAIMLSLMFLGLRSATDRELITTLAANQELDEFGLLIEHINETIQRSNDYYRKFTIDFGLAEQFTAIGPSVVAGTLAEMQTKFTEIVRVPTNGYTVADFTHGAYLGAHETHRQFYIELNTLPQVMRKQQAIKDFESNVTPHIYTISFTGDTPTINDEQTLQLHQVDDVLKAPLLAIIPFQVLAWFIAKAKGINLSHPIFAKFQDVMDEADQPLTTDTTTE</sequence>
<reference evidence="4" key="1">
    <citation type="journal article" date="2019" name="Int. J. Syst. Evol. Microbiol.">
        <title>The Global Catalogue of Microorganisms (GCM) 10K type strain sequencing project: providing services to taxonomists for standard genome sequencing and annotation.</title>
        <authorList>
            <consortium name="The Broad Institute Genomics Platform"/>
            <consortium name="The Broad Institute Genome Sequencing Center for Infectious Disease"/>
            <person name="Wu L."/>
            <person name="Ma J."/>
        </authorList>
    </citation>
    <scope>NUCLEOTIDE SEQUENCE [LARGE SCALE GENOMIC DNA]</scope>
    <source>
        <strain evidence="4">CCM 8933</strain>
    </source>
</reference>
<dbReference type="GO" id="GO:0016787">
    <property type="term" value="F:hydrolase activity"/>
    <property type="evidence" value="ECO:0007669"/>
    <property type="project" value="UniProtKB-KW"/>
</dbReference>
<dbReference type="CDD" id="cd05008">
    <property type="entry name" value="SIS_GlmS_GlmD_1"/>
    <property type="match status" value="1"/>
</dbReference>
<protein>
    <submittedName>
        <fullName evidence="3">SIS domain-containing protein</fullName>
        <ecNumber evidence="3">3.5.-.-</ecNumber>
    </submittedName>
</protein>
<gene>
    <name evidence="3" type="ORF">ACFP5Y_11300</name>
</gene>
<feature type="domain" description="SIS" evidence="2">
    <location>
        <begin position="35"/>
        <end position="175"/>
    </location>
</feature>
<keyword evidence="4" id="KW-1185">Reference proteome</keyword>
<dbReference type="Pfam" id="PF01380">
    <property type="entry name" value="SIS"/>
    <property type="match status" value="1"/>
</dbReference>
<dbReference type="InterPro" id="IPR046348">
    <property type="entry name" value="SIS_dom_sf"/>
</dbReference>
<dbReference type="Proteomes" id="UP001596282">
    <property type="component" value="Unassembled WGS sequence"/>
</dbReference>